<gene>
    <name evidence="1" type="ORF">LCGC14_1730340</name>
</gene>
<comment type="caution">
    <text evidence="1">The sequence shown here is derived from an EMBL/GenBank/DDBJ whole genome shotgun (WGS) entry which is preliminary data.</text>
</comment>
<organism evidence="1">
    <name type="scientific">marine sediment metagenome</name>
    <dbReference type="NCBI Taxonomy" id="412755"/>
    <lineage>
        <taxon>unclassified sequences</taxon>
        <taxon>metagenomes</taxon>
        <taxon>ecological metagenomes</taxon>
    </lineage>
</organism>
<evidence type="ECO:0000313" key="1">
    <source>
        <dbReference type="EMBL" id="KKM07794.1"/>
    </source>
</evidence>
<protein>
    <submittedName>
        <fullName evidence="1">Uncharacterized protein</fullName>
    </submittedName>
</protein>
<dbReference type="EMBL" id="LAZR01015696">
    <property type="protein sequence ID" value="KKM07794.1"/>
    <property type="molecule type" value="Genomic_DNA"/>
</dbReference>
<dbReference type="AlphaFoldDB" id="A0A0F9H9K4"/>
<accession>A0A0F9H9K4</accession>
<name>A0A0F9H9K4_9ZZZZ</name>
<reference evidence="1" key="1">
    <citation type="journal article" date="2015" name="Nature">
        <title>Complex archaea that bridge the gap between prokaryotes and eukaryotes.</title>
        <authorList>
            <person name="Spang A."/>
            <person name="Saw J.H."/>
            <person name="Jorgensen S.L."/>
            <person name="Zaremba-Niedzwiedzka K."/>
            <person name="Martijn J."/>
            <person name="Lind A.E."/>
            <person name="van Eijk R."/>
            <person name="Schleper C."/>
            <person name="Guy L."/>
            <person name="Ettema T.J."/>
        </authorList>
    </citation>
    <scope>NUCLEOTIDE SEQUENCE</scope>
</reference>
<proteinExistence type="predicted"/>
<sequence length="79" mass="9024">MTVYNIWHDKGRRTSDFTGLDTDVKPTASRGLVPYLSRFYETEVDTDCTTEYLWTGAGWVIQGFTLAEIEILKIMAAEQ</sequence>